<protein>
    <submittedName>
        <fullName evidence="1">Uncharacterized protein</fullName>
    </submittedName>
</protein>
<organism evidence="1 2">
    <name type="scientific">Jeotgalibacillus malaysiensis</name>
    <dbReference type="NCBI Taxonomy" id="1508404"/>
    <lineage>
        <taxon>Bacteria</taxon>
        <taxon>Bacillati</taxon>
        <taxon>Bacillota</taxon>
        <taxon>Bacilli</taxon>
        <taxon>Bacillales</taxon>
        <taxon>Caryophanaceae</taxon>
        <taxon>Jeotgalibacillus</taxon>
    </lineage>
</organism>
<keyword evidence="2" id="KW-1185">Reference proteome</keyword>
<name>A0A0B5AT03_9BACL</name>
<dbReference type="EMBL" id="CP009417">
    <property type="protein sequence ID" value="AJD93256.1"/>
    <property type="molecule type" value="Genomic_DNA"/>
</dbReference>
<gene>
    <name evidence="1" type="ORF">JMA_39380</name>
</gene>
<dbReference type="Proteomes" id="UP000031449">
    <property type="component" value="Plasmid unnamed"/>
</dbReference>
<accession>A0A0B5AT03</accession>
<evidence type="ECO:0000313" key="1">
    <source>
        <dbReference type="EMBL" id="AJD93256.1"/>
    </source>
</evidence>
<dbReference type="KEGG" id="jeo:JMA_39380"/>
<sequence>MKECLPVDRLTEREKGLLESIWIEFQDLSTKQMAESVVESAPYIRAKERFKGVELHEKVYLDKKDIREDFVSLKN</sequence>
<dbReference type="AlphaFoldDB" id="A0A0B5AT03"/>
<dbReference type="HOGENOM" id="CLU_2666204_0_0_9"/>
<dbReference type="BioCyc" id="JESP1508404:G14D9-13222-MONOMER"/>
<keyword evidence="1" id="KW-0614">Plasmid</keyword>
<reference evidence="1 2" key="1">
    <citation type="submission" date="2014-08" db="EMBL/GenBank/DDBJ databases">
        <title>Complete genome of a marine bacteria Jeotgalibacillus malaysiensis.</title>
        <authorList>
            <person name="Yaakop A.S."/>
            <person name="Chan K.-G."/>
            <person name="Goh K.M."/>
        </authorList>
    </citation>
    <scope>NUCLEOTIDE SEQUENCE [LARGE SCALE GENOMIC DNA]</scope>
    <source>
        <strain evidence="1 2">D5</strain>
        <plasmid evidence="2">Plasmid</plasmid>
    </source>
</reference>
<evidence type="ECO:0000313" key="2">
    <source>
        <dbReference type="Proteomes" id="UP000031449"/>
    </source>
</evidence>
<geneLocation type="plasmid" evidence="2"/>
<proteinExistence type="predicted"/>